<reference evidence="1 2" key="1">
    <citation type="submission" date="2019-03" db="EMBL/GenBank/DDBJ databases">
        <authorList>
            <person name="Liu G."/>
        </authorList>
    </citation>
    <scope>NUCLEOTIDE SEQUENCE [LARGE SCALE GENOMIC DNA]</scope>
    <source>
        <strain evidence="1 2">DSM 19099</strain>
    </source>
</reference>
<comment type="caution">
    <text evidence="1">The sequence shown here is derived from an EMBL/GenBank/DDBJ whole genome shotgun (WGS) entry which is preliminary data.</text>
</comment>
<name>A0A4Y7WKV7_9BACI</name>
<sequence length="114" mass="13218">MISYKVYYDYHEGKKAPIWLVLNVRDQFIDWEKQTLIITVQAPFNMHPAEEFDPDAMNVTILIDDLLLTTSENVFGINLTHVEHRLNLHGVDPTEVDNFVIQVADLEDVLHITL</sequence>
<accession>A0A4Y7WKV7</accession>
<proteinExistence type="predicted"/>
<protein>
    <submittedName>
        <fullName evidence="1">Uncharacterized protein</fullName>
    </submittedName>
</protein>
<evidence type="ECO:0000313" key="1">
    <source>
        <dbReference type="EMBL" id="TES49132.1"/>
    </source>
</evidence>
<gene>
    <name evidence="1" type="ORF">E2L03_06510</name>
</gene>
<evidence type="ECO:0000313" key="2">
    <source>
        <dbReference type="Proteomes" id="UP000298210"/>
    </source>
</evidence>
<dbReference type="EMBL" id="SNUX01000002">
    <property type="protein sequence ID" value="TES49132.1"/>
    <property type="molecule type" value="Genomic_DNA"/>
</dbReference>
<dbReference type="RefSeq" id="WP_134258746.1">
    <property type="nucleotide sequence ID" value="NZ_LDIM01000006.1"/>
</dbReference>
<organism evidence="1 2">
    <name type="scientific">Shouchella lehensis</name>
    <dbReference type="NCBI Taxonomy" id="300825"/>
    <lineage>
        <taxon>Bacteria</taxon>
        <taxon>Bacillati</taxon>
        <taxon>Bacillota</taxon>
        <taxon>Bacilli</taxon>
        <taxon>Bacillales</taxon>
        <taxon>Bacillaceae</taxon>
        <taxon>Shouchella</taxon>
    </lineage>
</organism>
<dbReference type="AlphaFoldDB" id="A0A4Y7WKV7"/>
<dbReference type="Proteomes" id="UP000298210">
    <property type="component" value="Unassembled WGS sequence"/>
</dbReference>